<dbReference type="Pfam" id="PF04055">
    <property type="entry name" value="Radical_SAM"/>
    <property type="match status" value="1"/>
</dbReference>
<dbReference type="GO" id="GO:0061798">
    <property type="term" value="F:GTP 3',8'-cyclase activity"/>
    <property type="evidence" value="ECO:0007669"/>
    <property type="project" value="TreeGrafter"/>
</dbReference>
<dbReference type="PANTHER" id="PTHR22960:SF0">
    <property type="entry name" value="MOLYBDENUM COFACTOR BIOSYNTHESIS PROTEIN 1"/>
    <property type="match status" value="1"/>
</dbReference>
<dbReference type="NCBIfam" id="TIGR02666">
    <property type="entry name" value="moaA"/>
    <property type="match status" value="1"/>
</dbReference>
<evidence type="ECO:0000256" key="8">
    <source>
        <dbReference type="ARBA" id="ARBA00023150"/>
    </source>
</evidence>
<evidence type="ECO:0000313" key="11">
    <source>
        <dbReference type="Proteomes" id="UP000235965"/>
    </source>
</evidence>
<evidence type="ECO:0000256" key="4">
    <source>
        <dbReference type="ARBA" id="ARBA00022741"/>
    </source>
</evidence>
<dbReference type="SUPFAM" id="SSF102114">
    <property type="entry name" value="Radical SAM enzymes"/>
    <property type="match status" value="1"/>
</dbReference>
<dbReference type="InterPro" id="IPR006638">
    <property type="entry name" value="Elp3/MiaA/NifB-like_rSAM"/>
</dbReference>
<dbReference type="PANTHER" id="PTHR22960">
    <property type="entry name" value="MOLYBDOPTERIN COFACTOR SYNTHESIS PROTEIN A"/>
    <property type="match status" value="1"/>
</dbReference>
<dbReference type="GO" id="GO:0006777">
    <property type="term" value="P:Mo-molybdopterin cofactor biosynthetic process"/>
    <property type="evidence" value="ECO:0007669"/>
    <property type="project" value="UniProtKB-KW"/>
</dbReference>
<proteinExistence type="predicted"/>
<comment type="pathway">
    <text evidence="1">Cofactor biosynthesis; molybdopterin biosynthesis.</text>
</comment>
<evidence type="ECO:0000259" key="9">
    <source>
        <dbReference type="PROSITE" id="PS51918"/>
    </source>
</evidence>
<dbReference type="GO" id="GO:0005525">
    <property type="term" value="F:GTP binding"/>
    <property type="evidence" value="ECO:0007669"/>
    <property type="project" value="UniProtKB-KW"/>
</dbReference>
<dbReference type="GO" id="GO:0061799">
    <property type="term" value="F:cyclic pyranopterin monophosphate synthase activity"/>
    <property type="evidence" value="ECO:0007669"/>
    <property type="project" value="TreeGrafter"/>
</dbReference>
<evidence type="ECO:0000256" key="7">
    <source>
        <dbReference type="ARBA" id="ARBA00023134"/>
    </source>
</evidence>
<dbReference type="InParanoid" id="A0A2J7QT79"/>
<dbReference type="OrthoDB" id="429626at2759"/>
<evidence type="ECO:0000256" key="6">
    <source>
        <dbReference type="ARBA" id="ARBA00023014"/>
    </source>
</evidence>
<feature type="domain" description="Radical SAM core" evidence="9">
    <location>
        <begin position="1"/>
        <end position="190"/>
    </location>
</feature>
<reference evidence="10 11" key="1">
    <citation type="submission" date="2017-12" db="EMBL/GenBank/DDBJ databases">
        <title>Hemimetabolous genomes reveal molecular basis of termite eusociality.</title>
        <authorList>
            <person name="Harrison M.C."/>
            <person name="Jongepier E."/>
            <person name="Robertson H.M."/>
            <person name="Arning N."/>
            <person name="Bitard-Feildel T."/>
            <person name="Chao H."/>
            <person name="Childers C.P."/>
            <person name="Dinh H."/>
            <person name="Doddapaneni H."/>
            <person name="Dugan S."/>
            <person name="Gowin J."/>
            <person name="Greiner C."/>
            <person name="Han Y."/>
            <person name="Hu H."/>
            <person name="Hughes D.S.T."/>
            <person name="Huylmans A.-K."/>
            <person name="Kemena C."/>
            <person name="Kremer L.P.M."/>
            <person name="Lee S.L."/>
            <person name="Lopez-Ezquerra A."/>
            <person name="Mallet L."/>
            <person name="Monroy-Kuhn J.M."/>
            <person name="Moser A."/>
            <person name="Murali S.C."/>
            <person name="Muzny D.M."/>
            <person name="Otani S."/>
            <person name="Piulachs M.-D."/>
            <person name="Poelchau M."/>
            <person name="Qu J."/>
            <person name="Schaub F."/>
            <person name="Wada-Katsumata A."/>
            <person name="Worley K.C."/>
            <person name="Xie Q."/>
            <person name="Ylla G."/>
            <person name="Poulsen M."/>
            <person name="Gibbs R.A."/>
            <person name="Schal C."/>
            <person name="Richards S."/>
            <person name="Belles X."/>
            <person name="Korb J."/>
            <person name="Bornberg-Bauer E."/>
        </authorList>
    </citation>
    <scope>NUCLEOTIDE SEQUENCE [LARGE SCALE GENOMIC DNA]</scope>
    <source>
        <tissue evidence="10">Whole body</tissue>
    </source>
</reference>
<name>A0A2J7QT79_9NEOP</name>
<dbReference type="SMART" id="SM00729">
    <property type="entry name" value="Elp3"/>
    <property type="match status" value="1"/>
</dbReference>
<dbReference type="Pfam" id="PF06463">
    <property type="entry name" value="Mob_synth_C"/>
    <property type="match status" value="1"/>
</dbReference>
<keyword evidence="6" id="KW-0411">Iron-sulfur</keyword>
<evidence type="ECO:0000313" key="10">
    <source>
        <dbReference type="EMBL" id="PNF31786.1"/>
    </source>
</evidence>
<evidence type="ECO:0000256" key="2">
    <source>
        <dbReference type="ARBA" id="ARBA00022691"/>
    </source>
</evidence>
<dbReference type="InterPro" id="IPR050105">
    <property type="entry name" value="MoCo_biosynth_MoaA/MoaC"/>
</dbReference>
<dbReference type="Gene3D" id="3.20.20.70">
    <property type="entry name" value="Aldolase class I"/>
    <property type="match status" value="1"/>
</dbReference>
<dbReference type="InterPro" id="IPR058240">
    <property type="entry name" value="rSAM_sf"/>
</dbReference>
<sequence length="298" mass="33328">MPAEGIKLTAQQNLLTTEEVIRLAELFVKEGVTKIRLTGGEPTIRKDLVDIIGSLKKLEGLQTVAITTNGLMLTRQLVALQRAGLDVLNVSLDTLRPSRYEQVTRRKGWERVMAGIDLALQLGYNSVKVNCVLMRGFNDDEISDFVQLTEDRNLDIRFIEYMPFAGNKWNDEKMVSYREMIQTLIAQWPELHALPNGPNDTSKAYKVPGFKGQIGFITSMSEHFCGSCNRLRITADGNLKVCLFGNAEISLRDAMRNGCSEDDLLALIGAAVRRKKQQHAGMQNLSKMKNRPMILIGG</sequence>
<dbReference type="InterPro" id="IPR013785">
    <property type="entry name" value="Aldolase_TIM"/>
</dbReference>
<keyword evidence="11" id="KW-1185">Reference proteome</keyword>
<accession>A0A2J7QT79</accession>
<keyword evidence="4" id="KW-0547">Nucleotide-binding</keyword>
<dbReference type="PROSITE" id="PS51918">
    <property type="entry name" value="RADICAL_SAM"/>
    <property type="match status" value="1"/>
</dbReference>
<protein>
    <recommendedName>
        <fullName evidence="9">Radical SAM core domain-containing protein</fullName>
    </recommendedName>
</protein>
<dbReference type="InterPro" id="IPR013483">
    <property type="entry name" value="MoaA"/>
</dbReference>
<dbReference type="InterPro" id="IPR007197">
    <property type="entry name" value="rSAM"/>
</dbReference>
<keyword evidence="8" id="KW-0501">Molybdenum cofactor biosynthesis</keyword>
<dbReference type="GO" id="GO:0051539">
    <property type="term" value="F:4 iron, 4 sulfur cluster binding"/>
    <property type="evidence" value="ECO:0007669"/>
    <property type="project" value="UniProtKB-KW"/>
</dbReference>
<organism evidence="10 11">
    <name type="scientific">Cryptotermes secundus</name>
    <dbReference type="NCBI Taxonomy" id="105785"/>
    <lineage>
        <taxon>Eukaryota</taxon>
        <taxon>Metazoa</taxon>
        <taxon>Ecdysozoa</taxon>
        <taxon>Arthropoda</taxon>
        <taxon>Hexapoda</taxon>
        <taxon>Insecta</taxon>
        <taxon>Pterygota</taxon>
        <taxon>Neoptera</taxon>
        <taxon>Polyneoptera</taxon>
        <taxon>Dictyoptera</taxon>
        <taxon>Blattodea</taxon>
        <taxon>Blattoidea</taxon>
        <taxon>Termitoidae</taxon>
        <taxon>Kalotermitidae</taxon>
        <taxon>Cryptotermitinae</taxon>
        <taxon>Cryptotermes</taxon>
    </lineage>
</organism>
<dbReference type="CDD" id="cd21117">
    <property type="entry name" value="Twitch_MoaA"/>
    <property type="match status" value="1"/>
</dbReference>
<dbReference type="AlphaFoldDB" id="A0A2J7QT79"/>
<dbReference type="GO" id="GO:0046872">
    <property type="term" value="F:metal ion binding"/>
    <property type="evidence" value="ECO:0007669"/>
    <property type="project" value="UniProtKB-KW"/>
</dbReference>
<gene>
    <name evidence="10" type="ORF">B7P43_G12161</name>
</gene>
<keyword evidence="3" id="KW-0479">Metal-binding</keyword>
<evidence type="ECO:0000256" key="3">
    <source>
        <dbReference type="ARBA" id="ARBA00022723"/>
    </source>
</evidence>
<keyword evidence="7" id="KW-0342">GTP-binding</keyword>
<keyword evidence="5" id="KW-0408">Iron</keyword>
<comment type="caution">
    <text evidence="10">The sequence shown here is derived from an EMBL/GenBank/DDBJ whole genome shotgun (WGS) entry which is preliminary data.</text>
</comment>
<dbReference type="EMBL" id="NEVH01011202">
    <property type="protein sequence ID" value="PNF31786.1"/>
    <property type="molecule type" value="Genomic_DNA"/>
</dbReference>
<dbReference type="InterPro" id="IPR010505">
    <property type="entry name" value="MoaA_twitch"/>
</dbReference>
<evidence type="ECO:0000256" key="1">
    <source>
        <dbReference type="ARBA" id="ARBA00005046"/>
    </source>
</evidence>
<evidence type="ECO:0000256" key="5">
    <source>
        <dbReference type="ARBA" id="ARBA00023004"/>
    </source>
</evidence>
<dbReference type="Proteomes" id="UP000235965">
    <property type="component" value="Unassembled WGS sequence"/>
</dbReference>
<dbReference type="STRING" id="105785.A0A2J7QT79"/>
<keyword evidence="2" id="KW-0949">S-adenosyl-L-methionine</keyword>
<dbReference type="CDD" id="cd01335">
    <property type="entry name" value="Radical_SAM"/>
    <property type="match status" value="1"/>
</dbReference>